<evidence type="ECO:0000313" key="1">
    <source>
        <dbReference type="EMBL" id="MBD2503933.1"/>
    </source>
</evidence>
<sequence length="60" mass="7038">MNYLLDTMKKKPELVEKVNNLIAEIQQIINDEDDENVDENFIEQLDFAIQDLETAVEIIE</sequence>
<protein>
    <submittedName>
        <fullName evidence="1">Uncharacterized protein</fullName>
    </submittedName>
</protein>
<dbReference type="Proteomes" id="UP000661112">
    <property type="component" value="Unassembled WGS sequence"/>
</dbReference>
<name>A0ABR8DDY4_9NOST</name>
<reference evidence="1 2" key="1">
    <citation type="journal article" date="2020" name="ISME J.">
        <title>Comparative genomics reveals insights into cyanobacterial evolution and habitat adaptation.</title>
        <authorList>
            <person name="Chen M.Y."/>
            <person name="Teng W.K."/>
            <person name="Zhao L."/>
            <person name="Hu C.X."/>
            <person name="Zhou Y.K."/>
            <person name="Han B.P."/>
            <person name="Song L.R."/>
            <person name="Shu W.S."/>
        </authorList>
    </citation>
    <scope>NUCLEOTIDE SEQUENCE [LARGE SCALE GENOMIC DNA]</scope>
    <source>
        <strain evidence="1 2">FACHB-119</strain>
    </source>
</reference>
<accession>A0ABR8DDY4</accession>
<evidence type="ECO:0000313" key="2">
    <source>
        <dbReference type="Proteomes" id="UP000661112"/>
    </source>
</evidence>
<comment type="caution">
    <text evidence="1">The sequence shown here is derived from an EMBL/GenBank/DDBJ whole genome shotgun (WGS) entry which is preliminary data.</text>
</comment>
<gene>
    <name evidence="1" type="ORF">H6G83_25555</name>
</gene>
<organism evidence="1 2">
    <name type="scientific">Anabaena azotica FACHB-119</name>
    <dbReference type="NCBI Taxonomy" id="947527"/>
    <lineage>
        <taxon>Bacteria</taxon>
        <taxon>Bacillati</taxon>
        <taxon>Cyanobacteriota</taxon>
        <taxon>Cyanophyceae</taxon>
        <taxon>Nostocales</taxon>
        <taxon>Nostocaceae</taxon>
        <taxon>Anabaena</taxon>
        <taxon>Anabaena azotica</taxon>
    </lineage>
</organism>
<dbReference type="RefSeq" id="WP_190477204.1">
    <property type="nucleotide sequence ID" value="NZ_JACJSG010000042.1"/>
</dbReference>
<proteinExistence type="predicted"/>
<keyword evidence="2" id="KW-1185">Reference proteome</keyword>
<dbReference type="EMBL" id="JACJSG010000042">
    <property type="protein sequence ID" value="MBD2503933.1"/>
    <property type="molecule type" value="Genomic_DNA"/>
</dbReference>